<evidence type="ECO:0000313" key="1">
    <source>
        <dbReference type="EMBL" id="CAB3998429.1"/>
    </source>
</evidence>
<gene>
    <name evidence="1" type="ORF">PACLA_8A070396</name>
</gene>
<dbReference type="EMBL" id="CACRXK020003352">
    <property type="protein sequence ID" value="CAB3998429.1"/>
    <property type="molecule type" value="Genomic_DNA"/>
</dbReference>
<dbReference type="PANTHER" id="PTHR46704">
    <property type="entry name" value="CXC DOMAIN-CONTAINING PROTEIN-RELATED"/>
    <property type="match status" value="1"/>
</dbReference>
<reference evidence="1" key="1">
    <citation type="submission" date="2020-04" db="EMBL/GenBank/DDBJ databases">
        <authorList>
            <person name="Alioto T."/>
            <person name="Alioto T."/>
            <person name="Gomez Garrido J."/>
        </authorList>
    </citation>
    <scope>NUCLEOTIDE SEQUENCE</scope>
    <source>
        <strain evidence="1">A484AB</strain>
    </source>
</reference>
<dbReference type="AlphaFoldDB" id="A0A6S7H6I8"/>
<proteinExistence type="predicted"/>
<comment type="caution">
    <text evidence="1">The sequence shown here is derived from an EMBL/GenBank/DDBJ whole genome shotgun (WGS) entry which is preliminary data.</text>
</comment>
<dbReference type="OrthoDB" id="10060128at2759"/>
<name>A0A6S7H6I8_PARCT</name>
<keyword evidence="2" id="KW-1185">Reference proteome</keyword>
<organism evidence="1 2">
    <name type="scientific">Paramuricea clavata</name>
    <name type="common">Red gorgonian</name>
    <name type="synonym">Violescent sea-whip</name>
    <dbReference type="NCBI Taxonomy" id="317549"/>
    <lineage>
        <taxon>Eukaryota</taxon>
        <taxon>Metazoa</taxon>
        <taxon>Cnidaria</taxon>
        <taxon>Anthozoa</taxon>
        <taxon>Octocorallia</taxon>
        <taxon>Malacalcyonacea</taxon>
        <taxon>Plexauridae</taxon>
        <taxon>Paramuricea</taxon>
    </lineage>
</organism>
<accession>A0A6S7H6I8</accession>
<dbReference type="Proteomes" id="UP001152795">
    <property type="component" value="Unassembled WGS sequence"/>
</dbReference>
<dbReference type="PANTHER" id="PTHR46704:SF9">
    <property type="entry name" value="BHLH DOMAIN-CONTAINING PROTEIN"/>
    <property type="match status" value="1"/>
</dbReference>
<protein>
    <submittedName>
        <fullName evidence="1">Uncharacterized protein</fullName>
    </submittedName>
</protein>
<evidence type="ECO:0000313" key="2">
    <source>
        <dbReference type="Proteomes" id="UP001152795"/>
    </source>
</evidence>
<sequence length="590" mass="65189">MVNPFIGDESSLLQLSSGVVAEQAVASDLLNAKDDGEKLFLQFVSTRVQSNSVKFSETLKKRNVLTFGTVRKKKVTKAAGREITMKAGNKLFARLLLVGNVRKIQLKEMLKYNLKLVPPAISSLQGTLVKTNKATLLHYIEGAVENPLVDVVPEGSVWVLDGLVMFQQLRNRDIPEKFGDLAIFLLTRIIRLAKQHHSNEIHFVTDRYPEMSIKNAERGKRAATGSERINIYGRGQPVPKQWRKYLADGKNKERLVEFLFEEWSKCPVALYEGVTLFVAHGETCHALRGEGNEIDMVPIPSLRCDHEEADTRMLLHAHYAASHSAVVVIKSVDTDVFIISLGMSKQFSSRLLFHTGTGTKVRTIDLQAIRSQIGDDITHALIGLHAITGCDSVSGFYGKGKVKAAKLLFKEQAYQQSLGELGMQHEVSEDLCARLDSFVCHLYGQSACADVNDARFNLFRLGKHSEELLPPTNDSLGKHILRANYQAAVWRRSLEQAQDLPGPVGNGWQLSDDGALEIHWCDLPCAPESVLMTVQCSCKTGGCGSATGRRSSAACGCMKDKLPCTTMCQCQGCTNNQEQELPEDEIDDSG</sequence>